<feature type="transmembrane region" description="Helical" evidence="2">
    <location>
        <begin position="12"/>
        <end position="30"/>
    </location>
</feature>
<protein>
    <submittedName>
        <fullName evidence="4">Membrane protein DedA, SNARE-associated domain</fullName>
    </submittedName>
</protein>
<dbReference type="Pfam" id="PF09335">
    <property type="entry name" value="VTT_dom"/>
    <property type="match status" value="1"/>
</dbReference>
<keyword evidence="2" id="KW-0472">Membrane</keyword>
<evidence type="ECO:0000313" key="5">
    <source>
        <dbReference type="Proteomes" id="UP000185829"/>
    </source>
</evidence>
<dbReference type="PANTHER" id="PTHR42709:SF9">
    <property type="entry name" value="ALKALINE PHOSPHATASE LIKE PROTEIN"/>
    <property type="match status" value="1"/>
</dbReference>
<evidence type="ECO:0000256" key="1">
    <source>
        <dbReference type="ARBA" id="ARBA00010792"/>
    </source>
</evidence>
<feature type="transmembrane region" description="Helical" evidence="2">
    <location>
        <begin position="171"/>
        <end position="191"/>
    </location>
</feature>
<dbReference type="InterPro" id="IPR051311">
    <property type="entry name" value="DedA_domain"/>
</dbReference>
<evidence type="ECO:0000313" key="4">
    <source>
        <dbReference type="EMBL" id="SIR86545.1"/>
    </source>
</evidence>
<dbReference type="PANTHER" id="PTHR42709">
    <property type="entry name" value="ALKALINE PHOSPHATASE LIKE PROTEIN"/>
    <property type="match status" value="1"/>
</dbReference>
<sequence length="202" mass="23168">MENHVAYLLEHYGYVGIIFALIGGIVGLPIPDEVLLTYIGYNVFQGKLSYLISIVSAFAGATGGISLSYFIGYKFGLPLLEKFGPKLHITEQKINITKKLFKKFGPYLLLFGYFIPGVRHLTAYIASVNRFSFRKFIVYAYTGALIWSFTFITLGRILGENWNNVELYMSTYSIYVITSLFVLSIFIYFLWKRRNRLRRGIS</sequence>
<name>A0A9X8WM62_9BACI</name>
<keyword evidence="2" id="KW-1133">Transmembrane helix</keyword>
<organism evidence="4 5">
    <name type="scientific">Peribacillus simplex</name>
    <dbReference type="NCBI Taxonomy" id="1478"/>
    <lineage>
        <taxon>Bacteria</taxon>
        <taxon>Bacillati</taxon>
        <taxon>Bacillota</taxon>
        <taxon>Bacilli</taxon>
        <taxon>Bacillales</taxon>
        <taxon>Bacillaceae</taxon>
        <taxon>Peribacillus</taxon>
    </lineage>
</organism>
<dbReference type="EMBL" id="FTMX01000006">
    <property type="protein sequence ID" value="SIR86545.1"/>
    <property type="molecule type" value="Genomic_DNA"/>
</dbReference>
<feature type="transmembrane region" description="Helical" evidence="2">
    <location>
        <begin position="107"/>
        <end position="126"/>
    </location>
</feature>
<dbReference type="AlphaFoldDB" id="A0A9X8WM62"/>
<keyword evidence="2" id="KW-0812">Transmembrane</keyword>
<feature type="transmembrane region" description="Helical" evidence="2">
    <location>
        <begin position="50"/>
        <end position="71"/>
    </location>
</feature>
<evidence type="ECO:0000259" key="3">
    <source>
        <dbReference type="Pfam" id="PF09335"/>
    </source>
</evidence>
<comment type="similarity">
    <text evidence="1">Belongs to the DedA family.</text>
</comment>
<dbReference type="RefSeq" id="WP_076370373.1">
    <property type="nucleotide sequence ID" value="NZ_FTMX01000006.1"/>
</dbReference>
<evidence type="ECO:0000256" key="2">
    <source>
        <dbReference type="SAM" id="Phobius"/>
    </source>
</evidence>
<feature type="transmembrane region" description="Helical" evidence="2">
    <location>
        <begin position="138"/>
        <end position="159"/>
    </location>
</feature>
<dbReference type="Proteomes" id="UP000185829">
    <property type="component" value="Unassembled WGS sequence"/>
</dbReference>
<comment type="caution">
    <text evidence="4">The sequence shown here is derived from an EMBL/GenBank/DDBJ whole genome shotgun (WGS) entry which is preliminary data.</text>
</comment>
<proteinExistence type="inferred from homology"/>
<feature type="domain" description="VTT" evidence="3">
    <location>
        <begin position="30"/>
        <end position="156"/>
    </location>
</feature>
<dbReference type="GO" id="GO:0005886">
    <property type="term" value="C:plasma membrane"/>
    <property type="evidence" value="ECO:0007669"/>
    <property type="project" value="TreeGrafter"/>
</dbReference>
<gene>
    <name evidence="4" type="ORF">SAMN05878482_106266</name>
</gene>
<reference evidence="4 5" key="1">
    <citation type="submission" date="2017-01" db="EMBL/GenBank/DDBJ databases">
        <authorList>
            <person name="Varghese N."/>
            <person name="Submissions S."/>
        </authorList>
    </citation>
    <scope>NUCLEOTIDE SEQUENCE [LARGE SCALE GENOMIC DNA]</scope>
    <source>
        <strain evidence="4 5">RUG2-6</strain>
    </source>
</reference>
<accession>A0A9X8WM62</accession>
<dbReference type="InterPro" id="IPR032816">
    <property type="entry name" value="VTT_dom"/>
</dbReference>